<sequence length="48" mass="5944">MQNEEKTYYTCEACGLKYEEREWRDKCQEWCERTHSCNLEIIEHAVKE</sequence>
<accession>A0A0F9J4H0</accession>
<comment type="caution">
    <text evidence="1">The sequence shown here is derived from an EMBL/GenBank/DDBJ whole genome shotgun (WGS) entry which is preliminary data.</text>
</comment>
<proteinExistence type="predicted"/>
<gene>
    <name evidence="1" type="ORF">LCGC14_1868260</name>
</gene>
<dbReference type="EMBL" id="LAZR01019020">
    <property type="protein sequence ID" value="KKL94077.1"/>
    <property type="molecule type" value="Genomic_DNA"/>
</dbReference>
<reference evidence="1" key="1">
    <citation type="journal article" date="2015" name="Nature">
        <title>Complex archaea that bridge the gap between prokaryotes and eukaryotes.</title>
        <authorList>
            <person name="Spang A."/>
            <person name="Saw J.H."/>
            <person name="Jorgensen S.L."/>
            <person name="Zaremba-Niedzwiedzka K."/>
            <person name="Martijn J."/>
            <person name="Lind A.E."/>
            <person name="van Eijk R."/>
            <person name="Schleper C."/>
            <person name="Guy L."/>
            <person name="Ettema T.J."/>
        </authorList>
    </citation>
    <scope>NUCLEOTIDE SEQUENCE</scope>
</reference>
<protein>
    <submittedName>
        <fullName evidence="1">Uncharacterized protein</fullName>
    </submittedName>
</protein>
<organism evidence="1">
    <name type="scientific">marine sediment metagenome</name>
    <dbReference type="NCBI Taxonomy" id="412755"/>
    <lineage>
        <taxon>unclassified sequences</taxon>
        <taxon>metagenomes</taxon>
        <taxon>ecological metagenomes</taxon>
    </lineage>
</organism>
<dbReference type="AlphaFoldDB" id="A0A0F9J4H0"/>
<evidence type="ECO:0000313" key="1">
    <source>
        <dbReference type="EMBL" id="KKL94077.1"/>
    </source>
</evidence>
<name>A0A0F9J4H0_9ZZZZ</name>